<dbReference type="Pfam" id="PF13966">
    <property type="entry name" value="zf-RVT"/>
    <property type="match status" value="1"/>
</dbReference>
<evidence type="ECO:0000259" key="1">
    <source>
        <dbReference type="Pfam" id="PF13966"/>
    </source>
</evidence>
<dbReference type="AlphaFoldDB" id="A0AAW2Y805"/>
<name>A0AAW2Y805_9LAMI</name>
<dbReference type="EMBL" id="JACGWN010000001">
    <property type="protein sequence ID" value="KAL0461892.1"/>
    <property type="molecule type" value="Genomic_DNA"/>
</dbReference>
<feature type="domain" description="Reverse transcriptase zinc-binding" evidence="1">
    <location>
        <begin position="83"/>
        <end position="155"/>
    </location>
</feature>
<reference evidence="2" key="2">
    <citation type="journal article" date="2024" name="Plant">
        <title>Genomic evolution and insights into agronomic trait innovations of Sesamum species.</title>
        <authorList>
            <person name="Miao H."/>
            <person name="Wang L."/>
            <person name="Qu L."/>
            <person name="Liu H."/>
            <person name="Sun Y."/>
            <person name="Le M."/>
            <person name="Wang Q."/>
            <person name="Wei S."/>
            <person name="Zheng Y."/>
            <person name="Lin W."/>
            <person name="Duan Y."/>
            <person name="Cao H."/>
            <person name="Xiong S."/>
            <person name="Wang X."/>
            <person name="Wei L."/>
            <person name="Li C."/>
            <person name="Ma Q."/>
            <person name="Ju M."/>
            <person name="Zhao R."/>
            <person name="Li G."/>
            <person name="Mu C."/>
            <person name="Tian Q."/>
            <person name="Mei H."/>
            <person name="Zhang T."/>
            <person name="Gao T."/>
            <person name="Zhang H."/>
        </authorList>
    </citation>
    <scope>NUCLEOTIDE SEQUENCE</scope>
    <source>
        <strain evidence="2">KEN1</strain>
    </source>
</reference>
<proteinExistence type="predicted"/>
<evidence type="ECO:0000313" key="2">
    <source>
        <dbReference type="EMBL" id="KAL0461892.1"/>
    </source>
</evidence>
<gene>
    <name evidence="2" type="ORF">Slati_0076800</name>
</gene>
<dbReference type="InterPro" id="IPR026960">
    <property type="entry name" value="RVT-Znf"/>
</dbReference>
<sequence length="256" mass="28579">MTHALRGLTLWNQNNESIIKLNIEAPMVKEVKNKRDNLRADNMSVFLIENRKHPVRPRCPSTDVFQAVAGVVPNSLSSSTGSSSHKPEGWSFIWSVAVPPKVRLFAWRACRDSLPTSSNLARRGVSKDGVCPWCGTKGDDLFHTLLRCHFARLAWALSNIPWTSGTCTHSDSEAWFHGMHRSLDRPGFARALLICWVLWGARNRLLFQNIASSAAGLLERIRSLETVLSLEVRAGGVLQRTTRACYEPRFCAEGIG</sequence>
<reference evidence="2" key="1">
    <citation type="submission" date="2020-06" db="EMBL/GenBank/DDBJ databases">
        <authorList>
            <person name="Li T."/>
            <person name="Hu X."/>
            <person name="Zhang T."/>
            <person name="Song X."/>
            <person name="Zhang H."/>
            <person name="Dai N."/>
            <person name="Sheng W."/>
            <person name="Hou X."/>
            <person name="Wei L."/>
        </authorList>
    </citation>
    <scope>NUCLEOTIDE SEQUENCE</scope>
    <source>
        <strain evidence="2">KEN1</strain>
        <tissue evidence="2">Leaf</tissue>
    </source>
</reference>
<protein>
    <recommendedName>
        <fullName evidence="1">Reverse transcriptase zinc-binding domain-containing protein</fullName>
    </recommendedName>
</protein>
<accession>A0AAW2Y805</accession>
<comment type="caution">
    <text evidence="2">The sequence shown here is derived from an EMBL/GenBank/DDBJ whole genome shotgun (WGS) entry which is preliminary data.</text>
</comment>
<organism evidence="2">
    <name type="scientific">Sesamum latifolium</name>
    <dbReference type="NCBI Taxonomy" id="2727402"/>
    <lineage>
        <taxon>Eukaryota</taxon>
        <taxon>Viridiplantae</taxon>
        <taxon>Streptophyta</taxon>
        <taxon>Embryophyta</taxon>
        <taxon>Tracheophyta</taxon>
        <taxon>Spermatophyta</taxon>
        <taxon>Magnoliopsida</taxon>
        <taxon>eudicotyledons</taxon>
        <taxon>Gunneridae</taxon>
        <taxon>Pentapetalae</taxon>
        <taxon>asterids</taxon>
        <taxon>lamiids</taxon>
        <taxon>Lamiales</taxon>
        <taxon>Pedaliaceae</taxon>
        <taxon>Sesamum</taxon>
    </lineage>
</organism>